<dbReference type="GO" id="GO:0005524">
    <property type="term" value="F:ATP binding"/>
    <property type="evidence" value="ECO:0007669"/>
    <property type="project" value="UniProtKB-KW"/>
</dbReference>
<evidence type="ECO:0000256" key="4">
    <source>
        <dbReference type="ARBA" id="ARBA00022840"/>
    </source>
</evidence>
<dbReference type="eggNOG" id="arCOG03061">
    <property type="taxonomic scope" value="Archaea"/>
</dbReference>
<dbReference type="HOGENOM" id="CLU_851536_0_0_2"/>
<dbReference type="OrthoDB" id="50063at2157"/>
<keyword evidence="7" id="KW-1185">Reference proteome</keyword>
<reference evidence="7" key="1">
    <citation type="submission" date="2010-02" db="EMBL/GenBank/DDBJ databases">
        <title>Complete sequence of Ferroglobus placidus DSM 10642.</title>
        <authorList>
            <consortium name="US DOE Joint Genome Institute"/>
            <person name="Lucas S."/>
            <person name="Copeland A."/>
            <person name="Lapidus A."/>
            <person name="Cheng J.-F."/>
            <person name="Bruce D."/>
            <person name="Goodwin L."/>
            <person name="Pitluck S."/>
            <person name="Saunders E."/>
            <person name="Brettin T."/>
            <person name="Detter J.C."/>
            <person name="Han C."/>
            <person name="Tapia R."/>
            <person name="Larimer F."/>
            <person name="Land M."/>
            <person name="Hauser L."/>
            <person name="Kyrpides N."/>
            <person name="Ivanova N."/>
            <person name="Holmes D."/>
            <person name="Lovley D."/>
            <person name="Kyrpides N."/>
            <person name="Anderson I.J."/>
            <person name="Woyke T."/>
        </authorList>
    </citation>
    <scope>NUCLEOTIDE SEQUENCE [LARGE SCALE GENOMIC DNA]</scope>
    <source>
        <strain evidence="7">DSM 10642 / AEDII12DO</strain>
    </source>
</reference>
<dbReference type="InterPro" id="IPR004000">
    <property type="entry name" value="Actin"/>
</dbReference>
<comment type="subcellular location">
    <subcellularLocation>
        <location evidence="1">Cytoplasm</location>
    </subcellularLocation>
</comment>
<name>D3S030_FERPA</name>
<dbReference type="PANTHER" id="PTHR42749">
    <property type="entry name" value="CELL SHAPE-DETERMINING PROTEIN MREB"/>
    <property type="match status" value="1"/>
</dbReference>
<keyword evidence="3" id="KW-0547">Nucleotide-binding</keyword>
<reference evidence="6 7" key="2">
    <citation type="journal article" date="2011" name="Stand. Genomic Sci.">
        <title>Complete genome sequence of Ferroglobus placidus AEDII12DO.</title>
        <authorList>
            <person name="Anderson I."/>
            <person name="Risso C."/>
            <person name="Holmes D."/>
            <person name="Lucas S."/>
            <person name="Copeland A."/>
            <person name="Lapidus A."/>
            <person name="Cheng J.F."/>
            <person name="Bruce D."/>
            <person name="Goodwin L."/>
            <person name="Pitluck S."/>
            <person name="Saunders E."/>
            <person name="Brettin T."/>
            <person name="Detter J.C."/>
            <person name="Han C."/>
            <person name="Tapia R."/>
            <person name="Larimer F."/>
            <person name="Land M."/>
            <person name="Hauser L."/>
            <person name="Woyke T."/>
            <person name="Lovley D."/>
            <person name="Kyrpides N."/>
            <person name="Ivanova N."/>
        </authorList>
    </citation>
    <scope>NUCLEOTIDE SEQUENCE [LARGE SCALE GENOMIC DNA]</scope>
    <source>
        <strain evidence="7">DSM 10642 / AEDII12DO</strain>
    </source>
</reference>
<dbReference type="SUPFAM" id="SSF53067">
    <property type="entry name" value="Actin-like ATPase domain"/>
    <property type="match status" value="2"/>
</dbReference>
<gene>
    <name evidence="6" type="ordered locus">Ferp_1956</name>
</gene>
<accession>D3S030</accession>
<feature type="region of interest" description="Disordered" evidence="5">
    <location>
        <begin position="305"/>
        <end position="326"/>
    </location>
</feature>
<protein>
    <submittedName>
        <fullName evidence="6">Actin/actin family protein</fullName>
    </submittedName>
</protein>
<evidence type="ECO:0000256" key="5">
    <source>
        <dbReference type="SAM" id="MobiDB-lite"/>
    </source>
</evidence>
<dbReference type="RefSeq" id="WP_012966432.1">
    <property type="nucleotide sequence ID" value="NC_013849.1"/>
</dbReference>
<dbReference type="Pfam" id="PF06723">
    <property type="entry name" value="MreB_Mbl"/>
    <property type="match status" value="1"/>
</dbReference>
<evidence type="ECO:0000256" key="1">
    <source>
        <dbReference type="ARBA" id="ARBA00004496"/>
    </source>
</evidence>
<dbReference type="KEGG" id="fpl:Ferp_1956"/>
<dbReference type="PaxDb" id="589924-Ferp_1956"/>
<organism evidence="6 7">
    <name type="scientific">Ferroglobus placidus (strain DSM 10642 / AEDII12DO)</name>
    <dbReference type="NCBI Taxonomy" id="589924"/>
    <lineage>
        <taxon>Archaea</taxon>
        <taxon>Methanobacteriati</taxon>
        <taxon>Methanobacteriota</taxon>
        <taxon>Archaeoglobi</taxon>
        <taxon>Archaeoglobales</taxon>
        <taxon>Archaeoglobaceae</taxon>
        <taxon>Ferroglobus</taxon>
    </lineage>
</organism>
<dbReference type="PANTHER" id="PTHR42749:SF1">
    <property type="entry name" value="CELL SHAPE-DETERMINING PROTEIN MREB"/>
    <property type="match status" value="1"/>
</dbReference>
<evidence type="ECO:0000256" key="3">
    <source>
        <dbReference type="ARBA" id="ARBA00022741"/>
    </source>
</evidence>
<dbReference type="SMART" id="SM00268">
    <property type="entry name" value="ACTIN"/>
    <property type="match status" value="1"/>
</dbReference>
<keyword evidence="4" id="KW-0067">ATP-binding</keyword>
<proteinExistence type="predicted"/>
<dbReference type="Gene3D" id="3.30.420.40">
    <property type="match status" value="2"/>
</dbReference>
<evidence type="ECO:0000313" key="7">
    <source>
        <dbReference type="Proteomes" id="UP000002613"/>
    </source>
</evidence>
<keyword evidence="2" id="KW-0963">Cytoplasm</keyword>
<dbReference type="EMBL" id="CP001899">
    <property type="protein sequence ID" value="ADC66093.1"/>
    <property type="molecule type" value="Genomic_DNA"/>
</dbReference>
<evidence type="ECO:0000313" key="6">
    <source>
        <dbReference type="EMBL" id="ADC66093.1"/>
    </source>
</evidence>
<dbReference type="GeneID" id="8779487"/>
<feature type="compositionally biased region" description="Basic and acidic residues" evidence="5">
    <location>
        <begin position="305"/>
        <end position="319"/>
    </location>
</feature>
<dbReference type="STRING" id="589924.Ferp_1956"/>
<dbReference type="GO" id="GO:0005737">
    <property type="term" value="C:cytoplasm"/>
    <property type="evidence" value="ECO:0007669"/>
    <property type="project" value="UniProtKB-SubCell"/>
</dbReference>
<sequence>MKFVGLDIGTNYTKVTNDGENVFVFPSIVAYGKKRDWSLKGEEKDVYVGEEAVHFQNVEDMEILRPLHEGRIMHESYVELAKYALKKAEGDFVATGLPVKSSRKEREEIKSKLQESLKKEVVIFPQPVGSLAFLNYETGVCVDIGFGTTDVAVLVDMEFLKGDTLLIGVDNIYESLELEIRNKTGVSITPEEMTKLLVEKKTVGRIRSGKKISISYEDIKEDYERLMRSWIDRISSRVKMLIEGLSISIVENFVLSGGGAMLPGVYEEFQRHFSEIGEVTMPDNPLTSNVKGFYKLAKLLYEEKEVEEKVEEKKEEPKEKKGRKKS</sequence>
<evidence type="ECO:0000256" key="2">
    <source>
        <dbReference type="ARBA" id="ARBA00022490"/>
    </source>
</evidence>
<dbReference type="AlphaFoldDB" id="D3S030"/>
<dbReference type="InterPro" id="IPR043129">
    <property type="entry name" value="ATPase_NBD"/>
</dbReference>
<dbReference type="Proteomes" id="UP000002613">
    <property type="component" value="Chromosome"/>
</dbReference>
<dbReference type="InterPro" id="IPR056546">
    <property type="entry name" value="MreB_MamK-like"/>
</dbReference>